<dbReference type="EMBL" id="LSBI01000001">
    <property type="protein sequence ID" value="OAQ93954.1"/>
    <property type="molecule type" value="Genomic_DNA"/>
</dbReference>
<reference evidence="1 2" key="1">
    <citation type="submission" date="2016-02" db="EMBL/GenBank/DDBJ databases">
        <title>Biosynthesis of antibiotic leucinostatins and their inhibition on Phytophthora in bio-control Purpureocillium lilacinum.</title>
        <authorList>
            <person name="Wang G."/>
            <person name="Liu Z."/>
            <person name="Lin R."/>
            <person name="Li E."/>
            <person name="Mao Z."/>
            <person name="Ling J."/>
            <person name="Yin W."/>
            <person name="Xie B."/>
        </authorList>
    </citation>
    <scope>NUCLEOTIDE SEQUENCE [LARGE SCALE GENOMIC DNA]</scope>
    <source>
        <strain evidence="1">PLFJ-1</strain>
    </source>
</reference>
<evidence type="ECO:0000313" key="1">
    <source>
        <dbReference type="EMBL" id="OAQ93954.1"/>
    </source>
</evidence>
<evidence type="ECO:0000313" key="2">
    <source>
        <dbReference type="Proteomes" id="UP000078340"/>
    </source>
</evidence>
<sequence length="78" mass="8464">MGWHRVEPCSCSRADHDCRHQTTTGIPGCQAGPWATAAGHGQSYMLAPYADYRAHAALSITSRQLLVAEPWHQHAAAP</sequence>
<comment type="caution">
    <text evidence="1">The sequence shown here is derived from an EMBL/GenBank/DDBJ whole genome shotgun (WGS) entry which is preliminary data.</text>
</comment>
<organism evidence="1 2">
    <name type="scientific">Purpureocillium lilacinum</name>
    <name type="common">Paecilomyces lilacinus</name>
    <dbReference type="NCBI Taxonomy" id="33203"/>
    <lineage>
        <taxon>Eukaryota</taxon>
        <taxon>Fungi</taxon>
        <taxon>Dikarya</taxon>
        <taxon>Ascomycota</taxon>
        <taxon>Pezizomycotina</taxon>
        <taxon>Sordariomycetes</taxon>
        <taxon>Hypocreomycetidae</taxon>
        <taxon>Hypocreales</taxon>
        <taxon>Ophiocordycipitaceae</taxon>
        <taxon>Purpureocillium</taxon>
    </lineage>
</organism>
<gene>
    <name evidence="1" type="ORF">VFPFJ_00062</name>
</gene>
<name>A0A179HVA9_PURLI</name>
<dbReference type="AlphaFoldDB" id="A0A179HVA9"/>
<accession>A0A179HVA9</accession>
<dbReference type="Proteomes" id="UP000078340">
    <property type="component" value="Unassembled WGS sequence"/>
</dbReference>
<proteinExistence type="predicted"/>
<protein>
    <submittedName>
        <fullName evidence="1">Uncharacterized protein</fullName>
    </submittedName>
</protein>